<feature type="compositionally biased region" description="Basic and acidic residues" evidence="1">
    <location>
        <begin position="186"/>
        <end position="225"/>
    </location>
</feature>
<keyword evidence="2" id="KW-0812">Transmembrane</keyword>
<feature type="compositionally biased region" description="Basic and acidic residues" evidence="1">
    <location>
        <begin position="166"/>
        <end position="175"/>
    </location>
</feature>
<sequence>MSAEPQYTDSETENGVPAALHLSAVKERRNLRVVGDAEIQDEQHELAEAAEPRRRKPLAVQPVARRRRRLSMVVATILGVCVTLGVVLLLNISMSSNQYDLVQLRDQERSLSEENQKISQENEYHQAPQNLAIRASQLGMVSASDQAQLDLKNSTVSGTPTPAEKAPSDPEDAKKNGQTNLIDPPKGSDTDAAKDAKKQKKQAEEEQKKQQDKDKKDSDSTKDEGSSTSDQQANNGGNQGGNGQNANHGNG</sequence>
<reference evidence="3 4" key="1">
    <citation type="submission" date="2019-12" db="EMBL/GenBank/DDBJ databases">
        <authorList>
            <person name="Li J."/>
            <person name="Shi Y."/>
            <person name="Xu G."/>
            <person name="Xiao D."/>
            <person name="Ran X."/>
        </authorList>
    </citation>
    <scope>NUCLEOTIDE SEQUENCE [LARGE SCALE GENOMIC DNA]</scope>
    <source>
        <strain evidence="3 4">JCM 15915</strain>
    </source>
</reference>
<evidence type="ECO:0008006" key="5">
    <source>
        <dbReference type="Google" id="ProtNLM"/>
    </source>
</evidence>
<feature type="transmembrane region" description="Helical" evidence="2">
    <location>
        <begin position="70"/>
        <end position="90"/>
    </location>
</feature>
<comment type="caution">
    <text evidence="3">The sequence shown here is derived from an EMBL/GenBank/DDBJ whole genome shotgun (WGS) entry which is preliminary data.</text>
</comment>
<feature type="compositionally biased region" description="Low complexity" evidence="1">
    <location>
        <begin position="226"/>
        <end position="236"/>
    </location>
</feature>
<evidence type="ECO:0000256" key="1">
    <source>
        <dbReference type="SAM" id="MobiDB-lite"/>
    </source>
</evidence>
<evidence type="ECO:0000256" key="2">
    <source>
        <dbReference type="SAM" id="Phobius"/>
    </source>
</evidence>
<protein>
    <recommendedName>
        <fullName evidence="5">Cell division protein FtsL</fullName>
    </recommendedName>
</protein>
<keyword evidence="2" id="KW-0472">Membrane</keyword>
<evidence type="ECO:0000313" key="4">
    <source>
        <dbReference type="Proteomes" id="UP000462152"/>
    </source>
</evidence>
<evidence type="ECO:0000313" key="3">
    <source>
        <dbReference type="EMBL" id="MUN54636.1"/>
    </source>
</evidence>
<dbReference type="AlphaFoldDB" id="A0A7K1LHH9"/>
<accession>A0A7K1LHH9</accession>
<keyword evidence="2" id="KW-1133">Transmembrane helix</keyword>
<feature type="region of interest" description="Disordered" evidence="1">
    <location>
        <begin position="152"/>
        <end position="251"/>
    </location>
</feature>
<organism evidence="3 4">
    <name type="scientific">Rothia koreensis</name>
    <dbReference type="NCBI Taxonomy" id="592378"/>
    <lineage>
        <taxon>Bacteria</taxon>
        <taxon>Bacillati</taxon>
        <taxon>Actinomycetota</taxon>
        <taxon>Actinomycetes</taxon>
        <taxon>Micrococcales</taxon>
        <taxon>Micrococcaceae</taxon>
        <taxon>Rothia</taxon>
    </lineage>
</organism>
<dbReference type="Proteomes" id="UP000462152">
    <property type="component" value="Unassembled WGS sequence"/>
</dbReference>
<dbReference type="EMBL" id="WOGT01000002">
    <property type="protein sequence ID" value="MUN54636.1"/>
    <property type="molecule type" value="Genomic_DNA"/>
</dbReference>
<dbReference type="RefSeq" id="WP_129315337.1">
    <property type="nucleotide sequence ID" value="NZ_NOIQ01000006.1"/>
</dbReference>
<dbReference type="OrthoDB" id="4967010at2"/>
<proteinExistence type="predicted"/>
<gene>
    <name evidence="3" type="ORF">GMA10_05325</name>
</gene>
<keyword evidence="4" id="KW-1185">Reference proteome</keyword>
<name>A0A7K1LHH9_9MICC</name>